<evidence type="ECO:0008006" key="13">
    <source>
        <dbReference type="Google" id="ProtNLM"/>
    </source>
</evidence>
<dbReference type="InterPro" id="IPR044399">
    <property type="entry name" value="Mb-like_M"/>
</dbReference>
<evidence type="ECO:0000313" key="11">
    <source>
        <dbReference type="EMBL" id="KAK0425675.1"/>
    </source>
</evidence>
<evidence type="ECO:0000259" key="8">
    <source>
        <dbReference type="PROSITE" id="PS51061"/>
    </source>
</evidence>
<feature type="domain" description="Globin" evidence="7">
    <location>
        <begin position="1534"/>
        <end position="1687"/>
    </location>
</feature>
<keyword evidence="3" id="KW-0067">ATP-binding</keyword>
<dbReference type="InterPro" id="IPR001374">
    <property type="entry name" value="R3H_dom"/>
</dbReference>
<feature type="domain" description="Helicase ATP-binding" evidence="9">
    <location>
        <begin position="178"/>
        <end position="343"/>
    </location>
</feature>
<keyword evidence="4" id="KW-0694">RNA-binding</keyword>
<dbReference type="GO" id="GO:0020037">
    <property type="term" value="F:heme binding"/>
    <property type="evidence" value="ECO:0007669"/>
    <property type="project" value="InterPro"/>
</dbReference>
<dbReference type="GO" id="GO:0003723">
    <property type="term" value="F:RNA binding"/>
    <property type="evidence" value="ECO:0007669"/>
    <property type="project" value="UniProtKB-KW"/>
</dbReference>
<dbReference type="SMART" id="SM00490">
    <property type="entry name" value="HELICc"/>
    <property type="match status" value="1"/>
</dbReference>
<dbReference type="CDD" id="cd02325">
    <property type="entry name" value="R3H"/>
    <property type="match status" value="1"/>
</dbReference>
<dbReference type="Pfam" id="PF01424">
    <property type="entry name" value="R3H"/>
    <property type="match status" value="1"/>
</dbReference>
<dbReference type="CDD" id="cd01040">
    <property type="entry name" value="Mb-like"/>
    <property type="match status" value="1"/>
</dbReference>
<feature type="region of interest" description="Disordered" evidence="6">
    <location>
        <begin position="1187"/>
        <end position="1206"/>
    </location>
</feature>
<dbReference type="SMART" id="SM00393">
    <property type="entry name" value="R3H"/>
    <property type="match status" value="1"/>
</dbReference>
<comment type="caution">
    <text evidence="11">The sequence shown here is derived from an EMBL/GenBank/DDBJ whole genome shotgun (WGS) entry which is preliminary data.</text>
</comment>
<dbReference type="CDD" id="cd18791">
    <property type="entry name" value="SF2_C_RHA"/>
    <property type="match status" value="1"/>
</dbReference>
<keyword evidence="2" id="KW-0378">Hydrolase</keyword>
<dbReference type="Pfam" id="PF00270">
    <property type="entry name" value="DEAD"/>
    <property type="match status" value="1"/>
</dbReference>
<dbReference type="PROSITE" id="PS51194">
    <property type="entry name" value="HELICASE_CTER"/>
    <property type="match status" value="1"/>
</dbReference>
<sequence>MHRRGRGGHGYAGANDRSQVSKSFERILRARLEVFASSSENEMKLESLSREERKIVHGIAQKLGLQSRSAGREPNRTLFISRPMANATRVVSNICESDAIQLDPEQRNVLEGFLRTHPPTAAEIELHLSGHMKHNSKHNLPGISGQGEMLIPPAARPSVDVEKFRRSLPTYAHREEILTTIKNHKVTLITGGTGCGKTTQVPQFLLEDAMSNGKKLRIVVTQPRRLPAIAVAERVAKERGERLGSTVGYHIRLEQRVSKETVLTYCTSGVLLRMLTMDANASDISHIILDEIHEREQNTDYLLIALKQALKHRKNLKVILMSATMEGNINMFLNYFDGVKVGHVDVPSRLFDVEKFYLADVLALTAYTPPTSGFGGMFSDIFPGFGNNKRFPRIDHFEEPNTMTTVRTEPNLTDMHSFGASSSPSPFGGFGENRMRYQQAMQSASTSALNCQPGVTDLPKRPKSFSAEYVRTLRTVRLDECTLIDNYMNGGGQQWSEGIDPDLTVAAIRYCMDSSIAGAVLVFLPGYEDILSVRDKVMKEMDGCRTKPEVFTLHSQMNSADQQRVFEQVHYNKRKVILSTNIAEASLTIDDVVFVIDCGKVKEKSYDHHSRISQLNVTWIAKSNAEQRSGRAGRCRPGFCFRLYSREEHEGMLIAQVAEMKRSAIHEVCLHAKMFAPEDIAVKDFLEMAPEPPHRDAVHQSMQFLEVLGALSGVPASETNDAGQPQSEPLLTELGRHLAHLPLDPQLARLLLFGIALKCCYPIVTLVASLAHRDPFVLPLGDERNSALSARDDFSHCDFSDHITLIRAFYAYNQCPSSNNRQVTFCRSKFLSPNTMKMIHGITRQLLYELRRLGMIGREMMLDDPELNRYSNCWPMIQAAIVAGCYPGIGLVRPGTKLRKIRTSVISNSATLHPGCVIKRQLGPSRRSEKFTSYITGTGEEPKMEYLAYQELSKIDEGVTIRTVTAVPPLSVFFFAGSVKMSPADIKTFELDVHGQNGSNAEEAEDIFARRNVFLSLGDDLTVRGPFNDFRTLMHMRAKIMAYFMEVMRNPSTDESKEDKELLECLAKLLMRDHKRCGFYDCEDLPEPKVLRNKEVPPPLPPAVIPKINYGDDDEANDVVSGDSASRMNTVLNNTRYGFDGARQREPHQHRGAAREAHINATKANFDFEKVYERQIEEWGPGVSLASIPPVPPRRPRPKKYNDHGGSQLKRVVHTVAPVSPIVPINHQVQNSDPGKANIQTENHKYAAPDSDYDKANKRQVDDWGQGGNWFGGSSSRNAKPRVYNNGCYDNNNYARRHQPEPTGKSFHGRPSYVQSNGLCQNPRAFAAGTSNRTEDSGHADNSSNNDNRCPSTHSGGAAQSYSASRDSGRYQRKKSGRGGQSYGRSYYGNNAERRNNEHSSYSGGPNRFGNSYGVFSDSAAAIDLLRSRCRCSMPLSLAKMPTAARQALSSLINLFSASTSDHRAATGERRKKPNLRQITPEPARRESTSENRMNGSAAEVVGASPPHRPNHGAQASASCSPPSSSGASSDMDHWEPDDYEKELVKRTWSDDFDFLYELGTNIYQHIFDTNPHTKELFPSIHRHGADWKHSKEFRSQALKFVQTLSQTVKNLYHMDLQKVSLQHIGARHVQYADRGFKPEYWDVFQDSIEFATRNHIAFLADLNEQQKVDATNVWRTLALYVTTHMKKGYFNALENRKHDSK</sequence>
<dbReference type="PROSITE" id="PS01033">
    <property type="entry name" value="GLOBIN"/>
    <property type="match status" value="1"/>
</dbReference>
<evidence type="ECO:0000256" key="3">
    <source>
        <dbReference type="ARBA" id="ARBA00022840"/>
    </source>
</evidence>
<dbReference type="Pfam" id="PF00271">
    <property type="entry name" value="Helicase_C"/>
    <property type="match status" value="1"/>
</dbReference>
<dbReference type="InterPro" id="IPR011709">
    <property type="entry name" value="DEAD-box_helicase_OB_fold"/>
</dbReference>
<keyword evidence="12" id="KW-1185">Reference proteome</keyword>
<protein>
    <recommendedName>
        <fullName evidence="13">RNA helicase</fullName>
    </recommendedName>
</protein>
<gene>
    <name evidence="11" type="ORF">QR680_009318</name>
</gene>
<dbReference type="Gene3D" id="3.30.1370.50">
    <property type="entry name" value="R3H-like domain"/>
    <property type="match status" value="1"/>
</dbReference>
<keyword evidence="1" id="KW-0547">Nucleotide-binding</keyword>
<dbReference type="InterPro" id="IPR036867">
    <property type="entry name" value="R3H_dom_sf"/>
</dbReference>
<evidence type="ECO:0000259" key="10">
    <source>
        <dbReference type="PROSITE" id="PS51194"/>
    </source>
</evidence>
<dbReference type="InterPro" id="IPR012292">
    <property type="entry name" value="Globin/Proto"/>
</dbReference>
<dbReference type="GO" id="GO:0016787">
    <property type="term" value="F:hydrolase activity"/>
    <property type="evidence" value="ECO:0007669"/>
    <property type="project" value="UniProtKB-KW"/>
</dbReference>
<evidence type="ECO:0000313" key="12">
    <source>
        <dbReference type="Proteomes" id="UP001175271"/>
    </source>
</evidence>
<feature type="domain" description="Helicase C-terminal" evidence="10">
    <location>
        <begin position="511"/>
        <end position="676"/>
    </location>
</feature>
<comment type="similarity">
    <text evidence="5">Belongs to the DExH box helicase family.</text>
</comment>
<dbReference type="Gene3D" id="3.40.50.300">
    <property type="entry name" value="P-loop containing nucleotide triphosphate hydrolases"/>
    <property type="match status" value="2"/>
</dbReference>
<dbReference type="InterPro" id="IPR002464">
    <property type="entry name" value="DNA/RNA_helicase_DEAH_CS"/>
</dbReference>
<dbReference type="SMART" id="SM00847">
    <property type="entry name" value="HA2"/>
    <property type="match status" value="1"/>
</dbReference>
<dbReference type="InterPro" id="IPR009050">
    <property type="entry name" value="Globin-like_sf"/>
</dbReference>
<feature type="compositionally biased region" description="Basic and acidic residues" evidence="6">
    <location>
        <begin position="1248"/>
        <end position="1262"/>
    </location>
</feature>
<reference evidence="11" key="1">
    <citation type="submission" date="2023-06" db="EMBL/GenBank/DDBJ databases">
        <title>Genomic analysis of the entomopathogenic nematode Steinernema hermaphroditum.</title>
        <authorList>
            <person name="Schwarz E.M."/>
            <person name="Heppert J.K."/>
            <person name="Baniya A."/>
            <person name="Schwartz H.T."/>
            <person name="Tan C.-H."/>
            <person name="Antoshechkin I."/>
            <person name="Sternberg P.W."/>
            <person name="Goodrich-Blair H."/>
            <person name="Dillman A.R."/>
        </authorList>
    </citation>
    <scope>NUCLEOTIDE SEQUENCE</scope>
    <source>
        <strain evidence="11">PS9179</strain>
        <tissue evidence="11">Whole animal</tissue>
    </source>
</reference>
<proteinExistence type="inferred from homology"/>
<dbReference type="PROSITE" id="PS51061">
    <property type="entry name" value="R3H"/>
    <property type="match status" value="1"/>
</dbReference>
<dbReference type="InterPro" id="IPR001650">
    <property type="entry name" value="Helicase_C-like"/>
</dbReference>
<dbReference type="Gene3D" id="1.20.120.1080">
    <property type="match status" value="1"/>
</dbReference>
<dbReference type="PROSITE" id="PS00690">
    <property type="entry name" value="DEAH_ATP_HELICASE"/>
    <property type="match status" value="1"/>
</dbReference>
<dbReference type="InterPro" id="IPR011545">
    <property type="entry name" value="DEAD/DEAH_box_helicase_dom"/>
</dbReference>
<dbReference type="EMBL" id="JAUCMV010000001">
    <property type="protein sequence ID" value="KAK0425675.1"/>
    <property type="molecule type" value="Genomic_DNA"/>
</dbReference>
<feature type="compositionally biased region" description="Low complexity" evidence="6">
    <location>
        <begin position="1513"/>
        <end position="1530"/>
    </location>
</feature>
<dbReference type="FunFam" id="3.40.50.300:FF:000526">
    <property type="entry name" value="DExH-box ATP-dependent RNA helicase DExH3"/>
    <property type="match status" value="1"/>
</dbReference>
<dbReference type="Gene3D" id="1.10.490.10">
    <property type="entry name" value="Globins"/>
    <property type="match status" value="1"/>
</dbReference>
<dbReference type="Pfam" id="PF21010">
    <property type="entry name" value="HA2_C"/>
    <property type="match status" value="1"/>
</dbReference>
<dbReference type="SUPFAM" id="SSF52540">
    <property type="entry name" value="P-loop containing nucleoside triphosphate hydrolases"/>
    <property type="match status" value="1"/>
</dbReference>
<dbReference type="PANTHER" id="PTHR18934:SF213">
    <property type="entry name" value="3'-5' RNA HELICASE YTHDC2"/>
    <property type="match status" value="1"/>
</dbReference>
<dbReference type="Pfam" id="PF07717">
    <property type="entry name" value="OB_NTP_bind"/>
    <property type="match status" value="1"/>
</dbReference>
<dbReference type="GO" id="GO:0019825">
    <property type="term" value="F:oxygen binding"/>
    <property type="evidence" value="ECO:0007669"/>
    <property type="project" value="InterPro"/>
</dbReference>
<feature type="region of interest" description="Disordered" evidence="6">
    <location>
        <begin position="1248"/>
        <end position="1405"/>
    </location>
</feature>
<dbReference type="GO" id="GO:0004386">
    <property type="term" value="F:helicase activity"/>
    <property type="evidence" value="ECO:0007669"/>
    <property type="project" value="TreeGrafter"/>
</dbReference>
<evidence type="ECO:0000256" key="2">
    <source>
        <dbReference type="ARBA" id="ARBA00022801"/>
    </source>
</evidence>
<evidence type="ECO:0000256" key="1">
    <source>
        <dbReference type="ARBA" id="ARBA00022741"/>
    </source>
</evidence>
<dbReference type="SUPFAM" id="SSF82708">
    <property type="entry name" value="R3H domain"/>
    <property type="match status" value="1"/>
</dbReference>
<evidence type="ECO:0000259" key="7">
    <source>
        <dbReference type="PROSITE" id="PS01033"/>
    </source>
</evidence>
<dbReference type="InterPro" id="IPR027417">
    <property type="entry name" value="P-loop_NTPase"/>
</dbReference>
<dbReference type="PANTHER" id="PTHR18934">
    <property type="entry name" value="ATP-DEPENDENT RNA HELICASE"/>
    <property type="match status" value="1"/>
</dbReference>
<evidence type="ECO:0000256" key="4">
    <source>
        <dbReference type="ARBA" id="ARBA00022884"/>
    </source>
</evidence>
<accession>A0AA39M9P9</accession>
<dbReference type="CDD" id="cd17917">
    <property type="entry name" value="DEXHc_RHA-like"/>
    <property type="match status" value="1"/>
</dbReference>
<evidence type="ECO:0000256" key="6">
    <source>
        <dbReference type="SAM" id="MobiDB-lite"/>
    </source>
</evidence>
<evidence type="ECO:0000259" key="9">
    <source>
        <dbReference type="PROSITE" id="PS51192"/>
    </source>
</evidence>
<organism evidence="11 12">
    <name type="scientific">Steinernema hermaphroditum</name>
    <dbReference type="NCBI Taxonomy" id="289476"/>
    <lineage>
        <taxon>Eukaryota</taxon>
        <taxon>Metazoa</taxon>
        <taxon>Ecdysozoa</taxon>
        <taxon>Nematoda</taxon>
        <taxon>Chromadorea</taxon>
        <taxon>Rhabditida</taxon>
        <taxon>Tylenchina</taxon>
        <taxon>Panagrolaimomorpha</taxon>
        <taxon>Strongyloidoidea</taxon>
        <taxon>Steinernematidae</taxon>
        <taxon>Steinernema</taxon>
    </lineage>
</organism>
<name>A0AA39M9P9_9BILA</name>
<dbReference type="PROSITE" id="PS51192">
    <property type="entry name" value="HELICASE_ATP_BIND_1"/>
    <property type="match status" value="1"/>
</dbReference>
<dbReference type="Pfam" id="PF00042">
    <property type="entry name" value="Globin"/>
    <property type="match status" value="1"/>
</dbReference>
<dbReference type="SMART" id="SM00487">
    <property type="entry name" value="DEXDc"/>
    <property type="match status" value="1"/>
</dbReference>
<dbReference type="InterPro" id="IPR014001">
    <property type="entry name" value="Helicase_ATP-bd"/>
</dbReference>
<dbReference type="InterPro" id="IPR000971">
    <property type="entry name" value="Globin"/>
</dbReference>
<evidence type="ECO:0000256" key="5">
    <source>
        <dbReference type="ARBA" id="ARBA00060772"/>
    </source>
</evidence>
<feature type="compositionally biased region" description="Polar residues" evidence="6">
    <location>
        <begin position="1340"/>
        <end position="1366"/>
    </location>
</feature>
<feature type="domain" description="R3H" evidence="8">
    <location>
        <begin position="22"/>
        <end position="84"/>
    </location>
</feature>
<feature type="region of interest" description="Disordered" evidence="6">
    <location>
        <begin position="1460"/>
        <end position="1536"/>
    </location>
</feature>
<dbReference type="GO" id="GO:0005524">
    <property type="term" value="F:ATP binding"/>
    <property type="evidence" value="ECO:0007669"/>
    <property type="project" value="UniProtKB-KW"/>
</dbReference>
<dbReference type="Proteomes" id="UP001175271">
    <property type="component" value="Unassembled WGS sequence"/>
</dbReference>
<dbReference type="InterPro" id="IPR007502">
    <property type="entry name" value="Helicase-assoc_dom"/>
</dbReference>
<dbReference type="SUPFAM" id="SSF46458">
    <property type="entry name" value="Globin-like"/>
    <property type="match status" value="1"/>
</dbReference>